<keyword evidence="13" id="KW-1185">Reference proteome</keyword>
<dbReference type="GO" id="GO:0009277">
    <property type="term" value="C:fungal-type cell wall"/>
    <property type="evidence" value="ECO:0007669"/>
    <property type="project" value="TreeGrafter"/>
</dbReference>
<feature type="compositionally biased region" description="Polar residues" evidence="8">
    <location>
        <begin position="177"/>
        <end position="188"/>
    </location>
</feature>
<keyword evidence="6" id="KW-0326">Glycosidase</keyword>
<reference evidence="12 13" key="1">
    <citation type="submission" date="2023-10" db="EMBL/GenBank/DDBJ databases">
        <title>Draft genome sequence of Xylaria bambusicola isolate GMP-LS, the root and basal stem rot pathogen of sugarcane in Indonesia.</title>
        <authorList>
            <person name="Selvaraj P."/>
            <person name="Muralishankar V."/>
            <person name="Muruganantham S."/>
            <person name="Sp S."/>
            <person name="Haryani S."/>
            <person name="Lau K.J.X."/>
            <person name="Naqvi N.I."/>
        </authorList>
    </citation>
    <scope>NUCLEOTIDE SEQUENCE [LARGE SCALE GENOMIC DNA]</scope>
    <source>
        <strain evidence="12">GMP-LS</strain>
    </source>
</reference>
<keyword evidence="7" id="KW-0961">Cell wall biogenesis/degradation</keyword>
<evidence type="ECO:0000259" key="11">
    <source>
        <dbReference type="Pfam" id="PF10290"/>
    </source>
</evidence>
<comment type="caution">
    <text evidence="12">The sequence shown here is derived from an EMBL/GenBank/DDBJ whole genome shotgun (WGS) entry which is preliminary data.</text>
</comment>
<dbReference type="InterPro" id="IPR018807">
    <property type="entry name" value="YJL171C/Tos1_N"/>
</dbReference>
<dbReference type="Proteomes" id="UP001305414">
    <property type="component" value="Unassembled WGS sequence"/>
</dbReference>
<feature type="domain" description="Cell wall protein YJL171C/Tos1 N-terminal" evidence="11">
    <location>
        <begin position="43"/>
        <end position="104"/>
    </location>
</feature>
<evidence type="ECO:0000256" key="8">
    <source>
        <dbReference type="SAM" id="MobiDB-lite"/>
    </source>
</evidence>
<evidence type="ECO:0000259" key="10">
    <source>
        <dbReference type="Pfam" id="PF10287"/>
    </source>
</evidence>
<evidence type="ECO:0000256" key="9">
    <source>
        <dbReference type="SAM" id="SignalP"/>
    </source>
</evidence>
<protein>
    <recommendedName>
        <fullName evidence="3">glucan endo-1,3-beta-D-glucosidase</fullName>
        <ecNumber evidence="3">3.2.1.39</ecNumber>
    </recommendedName>
</protein>
<dbReference type="PANTHER" id="PTHR31737:SF2">
    <property type="entry name" value="PROTEIN TOS1"/>
    <property type="match status" value="1"/>
</dbReference>
<evidence type="ECO:0000256" key="6">
    <source>
        <dbReference type="ARBA" id="ARBA00023295"/>
    </source>
</evidence>
<dbReference type="PANTHER" id="PTHR31737">
    <property type="entry name" value="PROTEIN TOS1"/>
    <property type="match status" value="1"/>
</dbReference>
<dbReference type="InterPro" id="IPR018805">
    <property type="entry name" value="YJL171C/Tos1_C"/>
</dbReference>
<evidence type="ECO:0000256" key="1">
    <source>
        <dbReference type="ARBA" id="ARBA00000382"/>
    </source>
</evidence>
<dbReference type="GO" id="GO:0071555">
    <property type="term" value="P:cell wall organization"/>
    <property type="evidence" value="ECO:0007669"/>
    <property type="project" value="UniProtKB-KW"/>
</dbReference>
<comment type="similarity">
    <text evidence="2">Belongs to the PGA52 family.</text>
</comment>
<evidence type="ECO:0000256" key="4">
    <source>
        <dbReference type="ARBA" id="ARBA00022729"/>
    </source>
</evidence>
<dbReference type="Gene3D" id="2.60.120.200">
    <property type="match status" value="1"/>
</dbReference>
<accession>A0AAN7UMM0</accession>
<feature type="region of interest" description="Disordered" evidence="8">
    <location>
        <begin position="177"/>
        <end position="205"/>
    </location>
</feature>
<evidence type="ECO:0000313" key="13">
    <source>
        <dbReference type="Proteomes" id="UP001305414"/>
    </source>
</evidence>
<evidence type="ECO:0000256" key="5">
    <source>
        <dbReference type="ARBA" id="ARBA00022801"/>
    </source>
</evidence>
<feature type="compositionally biased region" description="Low complexity" evidence="8">
    <location>
        <begin position="189"/>
        <end position="203"/>
    </location>
</feature>
<proteinExistence type="inferred from homology"/>
<keyword evidence="4 9" id="KW-0732">Signal</keyword>
<evidence type="ECO:0000313" key="12">
    <source>
        <dbReference type="EMBL" id="KAK5631632.1"/>
    </source>
</evidence>
<feature type="domain" description="Cell wall protein YJL171C/Tos1 C-terminal" evidence="10">
    <location>
        <begin position="209"/>
        <end position="436"/>
    </location>
</feature>
<dbReference type="Pfam" id="PF10290">
    <property type="entry name" value="YJL171C_Tos1_N"/>
    <property type="match status" value="1"/>
</dbReference>
<dbReference type="Pfam" id="PF10287">
    <property type="entry name" value="YJL171C_Tos1_C"/>
    <property type="match status" value="1"/>
</dbReference>
<organism evidence="12 13">
    <name type="scientific">Xylaria bambusicola</name>
    <dbReference type="NCBI Taxonomy" id="326684"/>
    <lineage>
        <taxon>Eukaryota</taxon>
        <taxon>Fungi</taxon>
        <taxon>Dikarya</taxon>
        <taxon>Ascomycota</taxon>
        <taxon>Pezizomycotina</taxon>
        <taxon>Sordariomycetes</taxon>
        <taxon>Xylariomycetidae</taxon>
        <taxon>Xylariales</taxon>
        <taxon>Xylariaceae</taxon>
        <taxon>Xylaria</taxon>
    </lineage>
</organism>
<sequence length="454" mass="47815">MGAMRYTSAVLLGGAASVVSAGSFCSDAVQDLLGNYFCPGGVKQIKYTGLDIPGKYRAVASMDNSGTCTYEDRDYSGPIAPYNEGLSMHFRGPLHLNNVAIYAPGTSKKRDAPQTVAHAKRHGHQHLHKKHYEQKQERAVGDVVTATIDGQVVSWVNTYAGPTADAIVADSAPSVTASAADSEPTSTESAKTSNVKSSSKSSSAGTITGDFERIASYNAAEGTADGLVFLANVGDPSLSGTWDTVWGSSLAYVDENGAKAAASPTVLKDKLLDDTQEIAIFSDIPCDDSCGATRPGSVAYKGFEGASKVFVAEFSMPDSGKTGFNANMPAFWLLNAAIPRTAQYASCSCWKGDNESPLQGGCGELDVVEILSSGDTRAKSTFHFANGVGDSHYIDRPVDSSMKVAVVMDADSSTVSIKVLDDFDFGTSLTSEQVQGMVNDESNHKLFSLLSFAQ</sequence>
<feature type="signal peptide" evidence="9">
    <location>
        <begin position="1"/>
        <end position="21"/>
    </location>
</feature>
<name>A0AAN7UMM0_9PEZI</name>
<comment type="catalytic activity">
    <reaction evidence="1">
        <text>Hydrolysis of (1-&gt;3)-beta-D-glucosidic linkages in (1-&gt;3)-beta-D-glucans.</text>
        <dbReference type="EC" id="3.2.1.39"/>
    </reaction>
</comment>
<gene>
    <name evidence="12" type="ORF">RRF57_007346</name>
</gene>
<keyword evidence="5" id="KW-0378">Hydrolase</keyword>
<dbReference type="EC" id="3.2.1.39" evidence="3"/>
<feature type="chain" id="PRO_5043001389" description="glucan endo-1,3-beta-D-glucosidase" evidence="9">
    <location>
        <begin position="22"/>
        <end position="454"/>
    </location>
</feature>
<evidence type="ECO:0000256" key="2">
    <source>
        <dbReference type="ARBA" id="ARBA00006055"/>
    </source>
</evidence>
<evidence type="ECO:0000256" key="3">
    <source>
        <dbReference type="ARBA" id="ARBA00012780"/>
    </source>
</evidence>
<dbReference type="GO" id="GO:0042973">
    <property type="term" value="F:glucan endo-1,3-beta-D-glucosidase activity"/>
    <property type="evidence" value="ECO:0007669"/>
    <property type="project" value="UniProtKB-EC"/>
</dbReference>
<dbReference type="EMBL" id="JAWHQM010000020">
    <property type="protein sequence ID" value="KAK5631632.1"/>
    <property type="molecule type" value="Genomic_DNA"/>
</dbReference>
<dbReference type="AlphaFoldDB" id="A0AAN7UMM0"/>
<evidence type="ECO:0000256" key="7">
    <source>
        <dbReference type="ARBA" id="ARBA00023316"/>
    </source>
</evidence>